<dbReference type="Pfam" id="PF00989">
    <property type="entry name" value="PAS"/>
    <property type="match status" value="1"/>
</dbReference>
<dbReference type="EC" id="2.7.7.65" evidence="2"/>
<dbReference type="GO" id="GO:0043709">
    <property type="term" value="P:cell adhesion involved in single-species biofilm formation"/>
    <property type="evidence" value="ECO:0007669"/>
    <property type="project" value="TreeGrafter"/>
</dbReference>
<dbReference type="Gene3D" id="3.30.450.20">
    <property type="entry name" value="PAS domain"/>
    <property type="match status" value="1"/>
</dbReference>
<dbReference type="FunFam" id="3.30.70.270:FF:000001">
    <property type="entry name" value="Diguanylate cyclase domain protein"/>
    <property type="match status" value="1"/>
</dbReference>
<feature type="domain" description="CHASE" evidence="10">
    <location>
        <begin position="114"/>
        <end position="195"/>
    </location>
</feature>
<dbReference type="InterPro" id="IPR050469">
    <property type="entry name" value="Diguanylate_Cyclase"/>
</dbReference>
<protein>
    <recommendedName>
        <fullName evidence="2">diguanylate cyclase</fullName>
        <ecNumber evidence="2">2.7.7.65</ecNumber>
    </recommendedName>
</protein>
<dbReference type="Proteomes" id="UP000217076">
    <property type="component" value="Unassembled WGS sequence"/>
</dbReference>
<feature type="domain" description="PAC" evidence="9">
    <location>
        <begin position="366"/>
        <end position="418"/>
    </location>
</feature>
<dbReference type="InterPro" id="IPR043128">
    <property type="entry name" value="Rev_trsase/Diguanyl_cyclase"/>
</dbReference>
<proteinExistence type="predicted"/>
<dbReference type="SUPFAM" id="SSF55073">
    <property type="entry name" value="Nucleotide cyclase"/>
    <property type="match status" value="1"/>
</dbReference>
<dbReference type="PROSITE" id="PS50839">
    <property type="entry name" value="CHASE"/>
    <property type="match status" value="1"/>
</dbReference>
<dbReference type="GO" id="GO:0005886">
    <property type="term" value="C:plasma membrane"/>
    <property type="evidence" value="ECO:0007669"/>
    <property type="project" value="TreeGrafter"/>
</dbReference>
<dbReference type="PANTHER" id="PTHR45138">
    <property type="entry name" value="REGULATORY COMPONENTS OF SENSORY TRANSDUCTION SYSTEM"/>
    <property type="match status" value="1"/>
</dbReference>
<dbReference type="GO" id="GO:0006355">
    <property type="term" value="P:regulation of DNA-templated transcription"/>
    <property type="evidence" value="ECO:0007669"/>
    <property type="project" value="InterPro"/>
</dbReference>
<feature type="domain" description="PAS" evidence="8">
    <location>
        <begin position="292"/>
        <end position="347"/>
    </location>
</feature>
<name>A0A1G7UPP9_9PROT</name>
<evidence type="ECO:0000256" key="1">
    <source>
        <dbReference type="ARBA" id="ARBA00004370"/>
    </source>
</evidence>
<dbReference type="InterPro" id="IPR000014">
    <property type="entry name" value="PAS"/>
</dbReference>
<dbReference type="NCBIfam" id="TIGR00254">
    <property type="entry name" value="GGDEF"/>
    <property type="match status" value="1"/>
</dbReference>
<keyword evidence="4 7" id="KW-1133">Transmembrane helix</keyword>
<dbReference type="OrthoDB" id="9814202at2"/>
<comment type="catalytic activity">
    <reaction evidence="6">
        <text>2 GTP = 3',3'-c-di-GMP + 2 diphosphate</text>
        <dbReference type="Rhea" id="RHEA:24898"/>
        <dbReference type="ChEBI" id="CHEBI:33019"/>
        <dbReference type="ChEBI" id="CHEBI:37565"/>
        <dbReference type="ChEBI" id="CHEBI:58805"/>
        <dbReference type="EC" id="2.7.7.65"/>
    </reaction>
</comment>
<dbReference type="PANTHER" id="PTHR45138:SF9">
    <property type="entry name" value="DIGUANYLATE CYCLASE DGCM-RELATED"/>
    <property type="match status" value="1"/>
</dbReference>
<keyword evidence="13" id="KW-1185">Reference proteome</keyword>
<evidence type="ECO:0000259" key="11">
    <source>
        <dbReference type="PROSITE" id="PS50887"/>
    </source>
</evidence>
<organism evidence="12 13">
    <name type="scientific">Roseospirillum parvum</name>
    <dbReference type="NCBI Taxonomy" id="83401"/>
    <lineage>
        <taxon>Bacteria</taxon>
        <taxon>Pseudomonadati</taxon>
        <taxon>Pseudomonadota</taxon>
        <taxon>Alphaproteobacteria</taxon>
        <taxon>Rhodospirillales</taxon>
        <taxon>Rhodospirillaceae</taxon>
        <taxon>Roseospirillum</taxon>
    </lineage>
</organism>
<sequence>MPVSRPSPTALGARQLLASGLILVLLAALAHFAVQTERDRLSQALHARVVEHAAALRTRLEAELNANVFLANGLLAHVQAMDGHLEDSITAALAALHRFGRHVRNIGVAPGNRISEVYPVEGNEAAIGLYYPDLPGQWPAVKRAIDSGRTVLAGPVNLRQGGRGLISRTPVFLDDGEYWGILSLVLDADSLFTSVGLTDSGDGFRHAVKGTDGRGAEGEVFLGDPTLFQARPVTATVAVPGGTWILAAAPQAGWRSGTGHLVWIEGGLLVLAVLLAGLTLVYQSDRLRIAASEARLRAFMETTRDAVIVIDDAGMIQEFNPAACELFGYDAEEMTGTTVNRLMTGPDAATHDAHVRAAPSAAVRLMGRQRRIIGRRRDGSEVPLEIAVSQATIGDQRLHVGVARDITEREAVEARLRQLADTDGLTGLLNRRAFMESLEALAGQARRYGRPLSLLTIDADHFKRINDTHGHPAGDAVLVHLAALVRAALRDCDQIGRLGGEEFAALLPETDAEGALRLADRLLETVRTTPADIPSGPSISFTVSLGVATLGGPEESTESLLQRADQALYGAKAGGRDRAVAAPGPAP</sequence>
<dbReference type="GO" id="GO:0052621">
    <property type="term" value="F:diguanylate cyclase activity"/>
    <property type="evidence" value="ECO:0007669"/>
    <property type="project" value="UniProtKB-EC"/>
</dbReference>
<evidence type="ECO:0000256" key="3">
    <source>
        <dbReference type="ARBA" id="ARBA00022692"/>
    </source>
</evidence>
<comment type="subcellular location">
    <subcellularLocation>
        <location evidence="1">Membrane</location>
    </subcellularLocation>
</comment>
<feature type="transmembrane region" description="Helical" evidence="7">
    <location>
        <begin position="261"/>
        <end position="282"/>
    </location>
</feature>
<evidence type="ECO:0000313" key="12">
    <source>
        <dbReference type="EMBL" id="SDG48690.1"/>
    </source>
</evidence>
<dbReference type="InterPro" id="IPR000700">
    <property type="entry name" value="PAS-assoc_C"/>
</dbReference>
<dbReference type="InterPro" id="IPR042240">
    <property type="entry name" value="CHASE_sf"/>
</dbReference>
<dbReference type="AlphaFoldDB" id="A0A1G7UPP9"/>
<dbReference type="GO" id="GO:1902201">
    <property type="term" value="P:negative regulation of bacterial-type flagellum-dependent cell motility"/>
    <property type="evidence" value="ECO:0007669"/>
    <property type="project" value="TreeGrafter"/>
</dbReference>
<dbReference type="Gene3D" id="3.30.450.350">
    <property type="entry name" value="CHASE domain"/>
    <property type="match status" value="1"/>
</dbReference>
<dbReference type="PROSITE" id="PS50113">
    <property type="entry name" value="PAC"/>
    <property type="match status" value="1"/>
</dbReference>
<dbReference type="GO" id="GO:0007165">
    <property type="term" value="P:signal transduction"/>
    <property type="evidence" value="ECO:0007669"/>
    <property type="project" value="UniProtKB-ARBA"/>
</dbReference>
<dbReference type="CDD" id="cd01949">
    <property type="entry name" value="GGDEF"/>
    <property type="match status" value="1"/>
</dbReference>
<dbReference type="NCBIfam" id="TIGR00229">
    <property type="entry name" value="sensory_box"/>
    <property type="match status" value="1"/>
</dbReference>
<evidence type="ECO:0000256" key="2">
    <source>
        <dbReference type="ARBA" id="ARBA00012528"/>
    </source>
</evidence>
<dbReference type="STRING" id="83401.SAMN05421742_101374"/>
<keyword evidence="5 7" id="KW-0472">Membrane</keyword>
<dbReference type="Pfam" id="PF00990">
    <property type="entry name" value="GGDEF"/>
    <property type="match status" value="1"/>
</dbReference>
<evidence type="ECO:0000256" key="6">
    <source>
        <dbReference type="ARBA" id="ARBA00034247"/>
    </source>
</evidence>
<keyword evidence="3 7" id="KW-0812">Transmembrane</keyword>
<dbReference type="RefSeq" id="WP_092614454.1">
    <property type="nucleotide sequence ID" value="NZ_FNCV01000001.1"/>
</dbReference>
<accession>A0A1G7UPP9</accession>
<dbReference type="SMART" id="SM01079">
    <property type="entry name" value="CHASE"/>
    <property type="match status" value="1"/>
</dbReference>
<dbReference type="PROSITE" id="PS50112">
    <property type="entry name" value="PAS"/>
    <property type="match status" value="1"/>
</dbReference>
<dbReference type="CDD" id="cd00130">
    <property type="entry name" value="PAS"/>
    <property type="match status" value="1"/>
</dbReference>
<evidence type="ECO:0000259" key="8">
    <source>
        <dbReference type="PROSITE" id="PS50112"/>
    </source>
</evidence>
<dbReference type="Pfam" id="PF03924">
    <property type="entry name" value="CHASE"/>
    <property type="match status" value="1"/>
</dbReference>
<dbReference type="EMBL" id="FNCV01000001">
    <property type="protein sequence ID" value="SDG48690.1"/>
    <property type="molecule type" value="Genomic_DNA"/>
</dbReference>
<dbReference type="SMART" id="SM00091">
    <property type="entry name" value="PAS"/>
    <property type="match status" value="1"/>
</dbReference>
<evidence type="ECO:0000256" key="4">
    <source>
        <dbReference type="ARBA" id="ARBA00022989"/>
    </source>
</evidence>
<dbReference type="InterPro" id="IPR006189">
    <property type="entry name" value="CHASE_dom"/>
</dbReference>
<dbReference type="SUPFAM" id="SSF55785">
    <property type="entry name" value="PYP-like sensor domain (PAS domain)"/>
    <property type="match status" value="1"/>
</dbReference>
<evidence type="ECO:0000256" key="7">
    <source>
        <dbReference type="SAM" id="Phobius"/>
    </source>
</evidence>
<dbReference type="InterPro" id="IPR029787">
    <property type="entry name" value="Nucleotide_cyclase"/>
</dbReference>
<evidence type="ECO:0000259" key="9">
    <source>
        <dbReference type="PROSITE" id="PS50113"/>
    </source>
</evidence>
<reference evidence="13" key="1">
    <citation type="submission" date="2016-10" db="EMBL/GenBank/DDBJ databases">
        <authorList>
            <person name="Varghese N."/>
            <person name="Submissions S."/>
        </authorList>
    </citation>
    <scope>NUCLEOTIDE SEQUENCE [LARGE SCALE GENOMIC DNA]</scope>
    <source>
        <strain evidence="13">930I</strain>
    </source>
</reference>
<dbReference type="PROSITE" id="PS50887">
    <property type="entry name" value="GGDEF"/>
    <property type="match status" value="1"/>
</dbReference>
<dbReference type="InterPro" id="IPR000160">
    <property type="entry name" value="GGDEF_dom"/>
</dbReference>
<evidence type="ECO:0000256" key="5">
    <source>
        <dbReference type="ARBA" id="ARBA00023136"/>
    </source>
</evidence>
<evidence type="ECO:0000259" key="10">
    <source>
        <dbReference type="PROSITE" id="PS50839"/>
    </source>
</evidence>
<gene>
    <name evidence="12" type="ORF">SAMN05421742_101374</name>
</gene>
<dbReference type="Gene3D" id="3.30.70.270">
    <property type="match status" value="1"/>
</dbReference>
<dbReference type="InterPro" id="IPR035965">
    <property type="entry name" value="PAS-like_dom_sf"/>
</dbReference>
<feature type="domain" description="GGDEF" evidence="11">
    <location>
        <begin position="450"/>
        <end position="584"/>
    </location>
</feature>
<dbReference type="SMART" id="SM00267">
    <property type="entry name" value="GGDEF"/>
    <property type="match status" value="1"/>
</dbReference>
<dbReference type="InterPro" id="IPR013767">
    <property type="entry name" value="PAS_fold"/>
</dbReference>
<evidence type="ECO:0000313" key="13">
    <source>
        <dbReference type="Proteomes" id="UP000217076"/>
    </source>
</evidence>